<gene>
    <name evidence="1" type="primary">USP6NL</name>
</gene>
<dbReference type="EMBL" id="ADFV01175928">
    <property type="status" value="NOT_ANNOTATED_CDS"/>
    <property type="molecule type" value="Genomic_DNA"/>
</dbReference>
<protein>
    <submittedName>
        <fullName evidence="1">USP6 N-terminal like</fullName>
    </submittedName>
</protein>
<dbReference type="Ensembl" id="ENSNLET00000039519.1">
    <property type="protein sequence ID" value="ENSNLEP00000038863.1"/>
    <property type="gene ID" value="ENSNLEG00000012036.2"/>
</dbReference>
<evidence type="ECO:0000313" key="1">
    <source>
        <dbReference type="Ensembl" id="ENSNLEP00000038863.1"/>
    </source>
</evidence>
<dbReference type="AlphaFoldDB" id="A0A2I3H5C7"/>
<name>A0A2I3H5C7_NOMLE</name>
<dbReference type="EMBL" id="ADFV01175929">
    <property type="status" value="NOT_ANNOTATED_CDS"/>
    <property type="molecule type" value="Genomic_DNA"/>
</dbReference>
<keyword evidence="2" id="KW-1185">Reference proteome</keyword>
<dbReference type="EMBL" id="ADFV01175930">
    <property type="status" value="NOT_ANNOTATED_CDS"/>
    <property type="molecule type" value="Genomic_DNA"/>
</dbReference>
<dbReference type="GeneTree" id="ENSGT00940000156715"/>
<reference evidence="1" key="3">
    <citation type="submission" date="2025-09" db="UniProtKB">
        <authorList>
            <consortium name="Ensembl"/>
        </authorList>
    </citation>
    <scope>IDENTIFICATION</scope>
</reference>
<evidence type="ECO:0000313" key="2">
    <source>
        <dbReference type="Proteomes" id="UP000001073"/>
    </source>
</evidence>
<dbReference type="Proteomes" id="UP000001073">
    <property type="component" value="Chromosome 9"/>
</dbReference>
<organism evidence="1 2">
    <name type="scientific">Nomascus leucogenys</name>
    <name type="common">Northern white-cheeked gibbon</name>
    <name type="synonym">Hylobates leucogenys</name>
    <dbReference type="NCBI Taxonomy" id="61853"/>
    <lineage>
        <taxon>Eukaryota</taxon>
        <taxon>Metazoa</taxon>
        <taxon>Chordata</taxon>
        <taxon>Craniata</taxon>
        <taxon>Vertebrata</taxon>
        <taxon>Euteleostomi</taxon>
        <taxon>Mammalia</taxon>
        <taxon>Eutheria</taxon>
        <taxon>Euarchontoglires</taxon>
        <taxon>Primates</taxon>
        <taxon>Haplorrhini</taxon>
        <taxon>Catarrhini</taxon>
        <taxon>Hylobatidae</taxon>
        <taxon>Nomascus</taxon>
    </lineage>
</organism>
<dbReference type="EMBL" id="ADFV01175931">
    <property type="status" value="NOT_ANNOTATED_CDS"/>
    <property type="molecule type" value="Genomic_DNA"/>
</dbReference>
<reference evidence="1" key="2">
    <citation type="submission" date="2025-08" db="UniProtKB">
        <authorList>
            <consortium name="Ensembl"/>
        </authorList>
    </citation>
    <scope>IDENTIFICATION</scope>
</reference>
<sequence>MIQVLQIVKELVTPSRQKAATVKEDGALLCHPGWSAVAQSRLTASSASW</sequence>
<dbReference type="EMBL" id="ADFV01175933">
    <property type="status" value="NOT_ANNOTATED_CDS"/>
    <property type="molecule type" value="Genomic_DNA"/>
</dbReference>
<accession>A0A2I3H5C7</accession>
<dbReference type="EMBL" id="ADFV01175932">
    <property type="status" value="NOT_ANNOTATED_CDS"/>
    <property type="molecule type" value="Genomic_DNA"/>
</dbReference>
<proteinExistence type="predicted"/>
<reference evidence="1 2" key="1">
    <citation type="submission" date="2012-10" db="EMBL/GenBank/DDBJ databases">
        <authorList>
            <consortium name="Gibbon Genome Sequencing Consortium"/>
        </authorList>
    </citation>
    <scope>NUCLEOTIDE SEQUENCE [LARGE SCALE GENOMIC DNA]</scope>
</reference>